<reference evidence="2 3" key="1">
    <citation type="journal article" date="2010" name="PLoS ONE">
        <title>The glycobiome of the rumen bacterium Butyrivibrio proteoclasticus B316(T) highlights adaptation to a polysaccharide-rich environment.</title>
        <authorList>
            <person name="Kelly W.J."/>
            <person name="Leahy S.C."/>
            <person name="Altermann E."/>
            <person name="Yeoman C.J."/>
            <person name="Dunne J.C."/>
            <person name="Kong Z."/>
            <person name="Pacheco D.M."/>
            <person name="Li D."/>
            <person name="Noel S.J."/>
            <person name="Moon C.D."/>
            <person name="Cookson A.L."/>
            <person name="Attwood G.T."/>
        </authorList>
    </citation>
    <scope>NUCLEOTIDE SEQUENCE [LARGE SCALE GENOMIC DNA]</scope>
    <source>
        <strain evidence="3">ATCC 51982 / DSM 14932 / B316</strain>
    </source>
</reference>
<dbReference type="STRING" id="515622.bpr_I0053"/>
<organism evidence="2 3">
    <name type="scientific">Butyrivibrio proteoclasticus (strain ATCC 51982 / DSM 14932 / B316)</name>
    <name type="common">Clostridium proteoclasticum</name>
    <dbReference type="NCBI Taxonomy" id="515622"/>
    <lineage>
        <taxon>Bacteria</taxon>
        <taxon>Bacillati</taxon>
        <taxon>Bacillota</taxon>
        <taxon>Clostridia</taxon>
        <taxon>Lachnospirales</taxon>
        <taxon>Lachnospiraceae</taxon>
        <taxon>Butyrivibrio</taxon>
    </lineage>
</organism>
<dbReference type="PANTHER" id="PTHR43575:SF1">
    <property type="entry name" value="PROTEIN ABCI7, CHLOROPLASTIC"/>
    <property type="match status" value="1"/>
</dbReference>
<dbReference type="Proteomes" id="UP000001299">
    <property type="component" value="Chromosome 1"/>
</dbReference>
<dbReference type="InterPro" id="IPR000825">
    <property type="entry name" value="SUF_FeS_clus_asmbl_SufBD_core"/>
</dbReference>
<dbReference type="InterPro" id="IPR055346">
    <property type="entry name" value="Fe-S_cluster_assembly_SufBD"/>
</dbReference>
<dbReference type="AlphaFoldDB" id="E0S2I2"/>
<proteinExistence type="predicted"/>
<evidence type="ECO:0000313" key="2">
    <source>
        <dbReference type="EMBL" id="ADL32805.1"/>
    </source>
</evidence>
<dbReference type="PANTHER" id="PTHR43575">
    <property type="entry name" value="PROTEIN ABCI7, CHLOROPLASTIC"/>
    <property type="match status" value="1"/>
</dbReference>
<dbReference type="EMBL" id="CP001810">
    <property type="protein sequence ID" value="ADL32805.1"/>
    <property type="molecule type" value="Genomic_DNA"/>
</dbReference>
<dbReference type="eggNOG" id="COG0719">
    <property type="taxonomic scope" value="Bacteria"/>
</dbReference>
<dbReference type="Pfam" id="PF01458">
    <property type="entry name" value="SUFBD_core"/>
    <property type="match status" value="1"/>
</dbReference>
<sequence>MNTDLNMKVNVLPVYTYNFLKVNDSTIDASDIKIDTVDCPKPDAVPQGVTLNSGVAFEEAGEIFRANKDKILVSTGVPGEPNGDTSARDSEQVIRTGMGVDVDKLFISAGATCDVYTVDEGAIVEQPVVIRFDMKDGQGCLASNVIHARKNSEVTVIMDYASGEDKEASGFLGVSTRVLVEEGARVNLVKTQMLGNGYLHFDDLGGVCFEKGAIRLVGLELGAKKVWNGSYINLATKESDFTSDIGFLGRDDHQIDINYVADHRGKKTNALMQFKGVLMDEAQKTLRFTIDFKNGSAGSVGDEQEDVLLLGEDVINRTMPIILCQEEDVDGRHGATIGQLGEDLLFYMQSRGIDEEEAKRIMIRQDLTVLQGLSRMRLLCREFSIIFRK</sequence>
<accession>E0S2I2</accession>
<dbReference type="KEGG" id="bpb:bpr_I0053"/>
<dbReference type="SUPFAM" id="SSF101960">
    <property type="entry name" value="Stabilizer of iron transporter SufD"/>
    <property type="match status" value="1"/>
</dbReference>
<dbReference type="GO" id="GO:0016226">
    <property type="term" value="P:iron-sulfur cluster assembly"/>
    <property type="evidence" value="ECO:0007669"/>
    <property type="project" value="InterPro"/>
</dbReference>
<dbReference type="HOGENOM" id="CLU_026231_2_1_9"/>
<evidence type="ECO:0000259" key="1">
    <source>
        <dbReference type="Pfam" id="PF01458"/>
    </source>
</evidence>
<dbReference type="InterPro" id="IPR037284">
    <property type="entry name" value="SUF_FeS_clus_asmbl_SufBD_sf"/>
</dbReference>
<name>E0S2I2_BUTPB</name>
<feature type="domain" description="SUF system FeS cluster assembly SufBD core" evidence="1">
    <location>
        <begin position="137"/>
        <end position="364"/>
    </location>
</feature>
<gene>
    <name evidence="2" type="primary">sufD</name>
    <name evidence="2" type="ordered locus">bpr_I0053</name>
</gene>
<evidence type="ECO:0000313" key="3">
    <source>
        <dbReference type="Proteomes" id="UP000001299"/>
    </source>
</evidence>
<protein>
    <submittedName>
        <fullName evidence="2">FeS assembly protein SufD</fullName>
    </submittedName>
</protein>
<dbReference type="RefSeq" id="WP_013279464.1">
    <property type="nucleotide sequence ID" value="NC_014387.1"/>
</dbReference>
<keyword evidence="3" id="KW-1185">Reference proteome</keyword>